<evidence type="ECO:0000256" key="2">
    <source>
        <dbReference type="PROSITE-ProRule" id="PRU00191"/>
    </source>
</evidence>
<dbReference type="SMART" id="SM00252">
    <property type="entry name" value="SH2"/>
    <property type="match status" value="1"/>
</dbReference>
<dbReference type="Proteomes" id="UP000593571">
    <property type="component" value="Unassembled WGS sequence"/>
</dbReference>
<dbReference type="PROSITE" id="PS50001">
    <property type="entry name" value="SH2"/>
    <property type="match status" value="1"/>
</dbReference>
<keyword evidence="1 2" id="KW-0727">SH2 domain</keyword>
<evidence type="ECO:0000313" key="6">
    <source>
        <dbReference type="Proteomes" id="UP000593571"/>
    </source>
</evidence>
<sequence length="451" mass="48402">MEGSPRQLSLGRVLKGAADGQALAKLQELALRWFMETQAPLILQDGALPPWFHGFITRKQTEQLLGDKALGSFLIRLSDRATGYILSYRGSDRCRHFVITQLPDRRYLVSGDTHSHGSLAELVQHYQVAQFEPFGETLAAACPRPEDNDLYDAIMLGLHQPNQGLEKPPATASATGVADRAAGPRPPPKPQISFLPMRENLDGHPGNVSEEESTEVPIGVPPLPKRSASLLDESFGGTSNVVYADLRKRNQMQLGQGAEGSGGHGLALAGSQACVPGKKAPRSPPDGGQSRPALAARGPGWGPAVSPTSWGLLQPPSSEALGPSAATWSQGSPKLHHRAQPCSQGHCADAYELIRTAAPEEARDEADQNDSAYEQIPACWGAPAQPPYARAGLKRSELSEPPGCGYGGTPELPEPRNTYEQISAATSRDAGLTRKPDKPRRLFFVDKKHRA</sequence>
<dbReference type="Gene3D" id="3.30.505.10">
    <property type="entry name" value="SH2 domain"/>
    <property type="match status" value="1"/>
</dbReference>
<proteinExistence type="predicted"/>
<dbReference type="EMBL" id="JACASE010000014">
    <property type="protein sequence ID" value="KAF6411704.1"/>
    <property type="molecule type" value="Genomic_DNA"/>
</dbReference>
<dbReference type="CDD" id="cd10417">
    <property type="entry name" value="SH2_SH2D7"/>
    <property type="match status" value="1"/>
</dbReference>
<dbReference type="Pfam" id="PF00017">
    <property type="entry name" value="SH2"/>
    <property type="match status" value="1"/>
</dbReference>
<dbReference type="InterPro" id="IPR035885">
    <property type="entry name" value="SH2D7_SH2"/>
</dbReference>
<dbReference type="AlphaFoldDB" id="A0A7J8CLD8"/>
<protein>
    <submittedName>
        <fullName evidence="5">SH2 domain containing 7</fullName>
    </submittedName>
</protein>
<dbReference type="SUPFAM" id="SSF55550">
    <property type="entry name" value="SH2 domain"/>
    <property type="match status" value="1"/>
</dbReference>
<evidence type="ECO:0000313" key="5">
    <source>
        <dbReference type="EMBL" id="KAF6411704.1"/>
    </source>
</evidence>
<dbReference type="PANTHER" id="PTHR14388">
    <property type="entry name" value="T CELL-SPECIFIC ADAPTER PROTEIN TSAD"/>
    <property type="match status" value="1"/>
</dbReference>
<feature type="compositionally biased region" description="Basic and acidic residues" evidence="3">
    <location>
        <begin position="431"/>
        <end position="451"/>
    </location>
</feature>
<accession>A0A7J8CLD8</accession>
<keyword evidence="6" id="KW-1185">Reference proteome</keyword>
<dbReference type="PRINTS" id="PR00401">
    <property type="entry name" value="SH2DOMAIN"/>
</dbReference>
<organism evidence="5 6">
    <name type="scientific">Rousettus aegyptiacus</name>
    <name type="common">Egyptian fruit bat</name>
    <name type="synonym">Pteropus aegyptiacus</name>
    <dbReference type="NCBI Taxonomy" id="9407"/>
    <lineage>
        <taxon>Eukaryota</taxon>
        <taxon>Metazoa</taxon>
        <taxon>Chordata</taxon>
        <taxon>Craniata</taxon>
        <taxon>Vertebrata</taxon>
        <taxon>Euteleostomi</taxon>
        <taxon>Mammalia</taxon>
        <taxon>Eutheria</taxon>
        <taxon>Laurasiatheria</taxon>
        <taxon>Chiroptera</taxon>
        <taxon>Yinpterochiroptera</taxon>
        <taxon>Pteropodoidea</taxon>
        <taxon>Pteropodidae</taxon>
        <taxon>Rousettinae</taxon>
        <taxon>Rousettus</taxon>
    </lineage>
</organism>
<feature type="compositionally biased region" description="Polar residues" evidence="3">
    <location>
        <begin position="306"/>
        <end position="317"/>
    </location>
</feature>
<evidence type="ECO:0000256" key="3">
    <source>
        <dbReference type="SAM" id="MobiDB-lite"/>
    </source>
</evidence>
<feature type="region of interest" description="Disordered" evidence="3">
    <location>
        <begin position="161"/>
        <end position="222"/>
    </location>
</feature>
<evidence type="ECO:0000259" key="4">
    <source>
        <dbReference type="PROSITE" id="PS50001"/>
    </source>
</evidence>
<comment type="caution">
    <text evidence="5">The sequence shown here is derived from an EMBL/GenBank/DDBJ whole genome shotgun (WGS) entry which is preliminary data.</text>
</comment>
<feature type="domain" description="SH2" evidence="4">
    <location>
        <begin position="51"/>
        <end position="127"/>
    </location>
</feature>
<gene>
    <name evidence="5" type="ORF">HJG63_017517</name>
</gene>
<feature type="region of interest" description="Disordered" evidence="3">
    <location>
        <begin position="274"/>
        <end position="341"/>
    </location>
</feature>
<feature type="region of interest" description="Disordered" evidence="3">
    <location>
        <begin position="389"/>
        <end position="451"/>
    </location>
</feature>
<dbReference type="InterPro" id="IPR036860">
    <property type="entry name" value="SH2_dom_sf"/>
</dbReference>
<dbReference type="GO" id="GO:0005737">
    <property type="term" value="C:cytoplasm"/>
    <property type="evidence" value="ECO:0007669"/>
    <property type="project" value="TreeGrafter"/>
</dbReference>
<name>A0A7J8CLD8_ROUAE</name>
<evidence type="ECO:0000256" key="1">
    <source>
        <dbReference type="ARBA" id="ARBA00022999"/>
    </source>
</evidence>
<dbReference type="FunFam" id="3.30.505.10:FF:000059">
    <property type="entry name" value="hematopoietic SH2 domain-containing protein"/>
    <property type="match status" value="1"/>
</dbReference>
<dbReference type="OrthoDB" id="6108017at2759"/>
<dbReference type="InterPro" id="IPR000980">
    <property type="entry name" value="SH2"/>
</dbReference>
<dbReference type="PANTHER" id="PTHR14388:SF6">
    <property type="entry name" value="SH2 DOMAIN-CONTAINING PROTEIN 7"/>
    <property type="match status" value="1"/>
</dbReference>
<reference evidence="5 6" key="1">
    <citation type="journal article" date="2020" name="Nature">
        <title>Six reference-quality genomes reveal evolution of bat adaptations.</title>
        <authorList>
            <person name="Jebb D."/>
            <person name="Huang Z."/>
            <person name="Pippel M."/>
            <person name="Hughes G.M."/>
            <person name="Lavrichenko K."/>
            <person name="Devanna P."/>
            <person name="Winkler S."/>
            <person name="Jermiin L.S."/>
            <person name="Skirmuntt E.C."/>
            <person name="Katzourakis A."/>
            <person name="Burkitt-Gray L."/>
            <person name="Ray D.A."/>
            <person name="Sullivan K.A.M."/>
            <person name="Roscito J.G."/>
            <person name="Kirilenko B.M."/>
            <person name="Davalos L.M."/>
            <person name="Corthals A.P."/>
            <person name="Power M.L."/>
            <person name="Jones G."/>
            <person name="Ransome R.D."/>
            <person name="Dechmann D.K.N."/>
            <person name="Locatelli A.G."/>
            <person name="Puechmaille S.J."/>
            <person name="Fedrigo O."/>
            <person name="Jarvis E.D."/>
            <person name="Hiller M."/>
            <person name="Vernes S.C."/>
            <person name="Myers E.W."/>
            <person name="Teeling E.C."/>
        </authorList>
    </citation>
    <scope>NUCLEOTIDE SEQUENCE [LARGE SCALE GENOMIC DNA]</scope>
    <source>
        <strain evidence="5">MRouAeg1</strain>
        <tissue evidence="5">Muscle</tissue>
    </source>
</reference>